<dbReference type="Proteomes" id="UP000720189">
    <property type="component" value="Unassembled WGS sequence"/>
</dbReference>
<keyword evidence="8" id="KW-1185">Reference proteome</keyword>
<evidence type="ECO:0000256" key="2">
    <source>
        <dbReference type="ARBA" id="ARBA00022692"/>
    </source>
</evidence>
<keyword evidence="4 5" id="KW-0472">Membrane</keyword>
<evidence type="ECO:0000256" key="3">
    <source>
        <dbReference type="ARBA" id="ARBA00022989"/>
    </source>
</evidence>
<feature type="domain" description="Amino acid transporter transmembrane" evidence="6">
    <location>
        <begin position="57"/>
        <end position="114"/>
    </location>
</feature>
<evidence type="ECO:0000313" key="8">
    <source>
        <dbReference type="Proteomes" id="UP000720189"/>
    </source>
</evidence>
<dbReference type="EMBL" id="JAGMUX010000023">
    <property type="protein sequence ID" value="KAH7230201.1"/>
    <property type="molecule type" value="Genomic_DNA"/>
</dbReference>
<dbReference type="Pfam" id="PF01490">
    <property type="entry name" value="Aa_trans"/>
    <property type="match status" value="1"/>
</dbReference>
<comment type="subcellular location">
    <subcellularLocation>
        <location evidence="1">Membrane</location>
    </subcellularLocation>
</comment>
<gene>
    <name evidence="7" type="ORF">BKA55DRAFT_598971</name>
</gene>
<dbReference type="InterPro" id="IPR013057">
    <property type="entry name" value="AA_transpt_TM"/>
</dbReference>
<sequence>MNTITQQSDPLATTKDLSGLNSDQIINIDDSYDQTTGTITEFEKQKTAEGEVYFQRLGWKRLAVILVVEAIGLGEFSLPGAFATLGVIAGVFYCISLGLMAVYTVWIIGKVTLMLMTSSHVLMGTISFNILSDDGICGLVFSAVLGVLLFILAIMPLFTEAAILGYIDLLSVMTAILVTVIASSVDAANKPGGLSAADWSAWLDPNATFKDGIVAICNMLFAYCFALYIILFISEIYIPTDFIKSVWTFSILKIFIYTLTGILIYTFISVLPKVAFSWITWLLVLFGITLCAWILNKSIPFFIDLLSLSSALFVSGFISYFPAETYCMLLHAIACIFVYAFGILVLIGGTYATAMDIKHHHDTDAFRVPFSCEP</sequence>
<dbReference type="RefSeq" id="XP_046043012.1">
    <property type="nucleotide sequence ID" value="XM_046196320.1"/>
</dbReference>
<feature type="transmembrane region" description="Helical" evidence="5">
    <location>
        <begin position="246"/>
        <end position="268"/>
    </location>
</feature>
<dbReference type="GeneID" id="70226274"/>
<organism evidence="7 8">
    <name type="scientific">Fusarium redolens</name>
    <dbReference type="NCBI Taxonomy" id="48865"/>
    <lineage>
        <taxon>Eukaryota</taxon>
        <taxon>Fungi</taxon>
        <taxon>Dikarya</taxon>
        <taxon>Ascomycota</taxon>
        <taxon>Pezizomycotina</taxon>
        <taxon>Sordariomycetes</taxon>
        <taxon>Hypocreomycetidae</taxon>
        <taxon>Hypocreales</taxon>
        <taxon>Nectriaceae</taxon>
        <taxon>Fusarium</taxon>
        <taxon>Fusarium redolens species complex</taxon>
    </lineage>
</organism>
<comment type="caution">
    <text evidence="7">The sequence shown here is derived from an EMBL/GenBank/DDBJ whole genome shotgun (WGS) entry which is preliminary data.</text>
</comment>
<protein>
    <recommendedName>
        <fullName evidence="6">Amino acid transporter transmembrane domain-containing protein</fullName>
    </recommendedName>
</protein>
<dbReference type="GO" id="GO:0016020">
    <property type="term" value="C:membrane"/>
    <property type="evidence" value="ECO:0007669"/>
    <property type="project" value="UniProtKB-SubCell"/>
</dbReference>
<feature type="transmembrane region" description="Helical" evidence="5">
    <location>
        <begin position="302"/>
        <end position="323"/>
    </location>
</feature>
<feature type="transmembrane region" description="Helical" evidence="5">
    <location>
        <begin position="138"/>
        <end position="158"/>
    </location>
</feature>
<feature type="transmembrane region" description="Helical" evidence="5">
    <location>
        <begin position="329"/>
        <end position="352"/>
    </location>
</feature>
<keyword evidence="3 5" id="KW-1133">Transmembrane helix</keyword>
<reference evidence="7" key="1">
    <citation type="journal article" date="2021" name="Nat. Commun.">
        <title>Genetic determinants of endophytism in the Arabidopsis root mycobiome.</title>
        <authorList>
            <person name="Mesny F."/>
            <person name="Miyauchi S."/>
            <person name="Thiergart T."/>
            <person name="Pickel B."/>
            <person name="Atanasova L."/>
            <person name="Karlsson M."/>
            <person name="Huettel B."/>
            <person name="Barry K.W."/>
            <person name="Haridas S."/>
            <person name="Chen C."/>
            <person name="Bauer D."/>
            <person name="Andreopoulos W."/>
            <person name="Pangilinan J."/>
            <person name="LaButti K."/>
            <person name="Riley R."/>
            <person name="Lipzen A."/>
            <person name="Clum A."/>
            <person name="Drula E."/>
            <person name="Henrissat B."/>
            <person name="Kohler A."/>
            <person name="Grigoriev I.V."/>
            <person name="Martin F.M."/>
            <person name="Hacquard S."/>
        </authorList>
    </citation>
    <scope>NUCLEOTIDE SEQUENCE</scope>
    <source>
        <strain evidence="7">MPI-CAGE-AT-0023</strain>
    </source>
</reference>
<feature type="transmembrane region" description="Helical" evidence="5">
    <location>
        <begin position="87"/>
        <end position="106"/>
    </location>
</feature>
<feature type="transmembrane region" description="Helical" evidence="5">
    <location>
        <begin position="274"/>
        <end position="295"/>
    </location>
</feature>
<feature type="transmembrane region" description="Helical" evidence="5">
    <location>
        <begin position="212"/>
        <end position="234"/>
    </location>
</feature>
<evidence type="ECO:0000256" key="5">
    <source>
        <dbReference type="SAM" id="Phobius"/>
    </source>
</evidence>
<proteinExistence type="predicted"/>
<name>A0A9P9JR75_FUSRE</name>
<dbReference type="OrthoDB" id="655540at2759"/>
<evidence type="ECO:0000256" key="4">
    <source>
        <dbReference type="ARBA" id="ARBA00023136"/>
    </source>
</evidence>
<evidence type="ECO:0000259" key="6">
    <source>
        <dbReference type="Pfam" id="PF01490"/>
    </source>
</evidence>
<keyword evidence="2 5" id="KW-0812">Transmembrane</keyword>
<dbReference type="AlphaFoldDB" id="A0A9P9JR75"/>
<feature type="transmembrane region" description="Helical" evidence="5">
    <location>
        <begin position="165"/>
        <end position="185"/>
    </location>
</feature>
<accession>A0A9P9JR75</accession>
<evidence type="ECO:0000313" key="7">
    <source>
        <dbReference type="EMBL" id="KAH7230201.1"/>
    </source>
</evidence>
<evidence type="ECO:0000256" key="1">
    <source>
        <dbReference type="ARBA" id="ARBA00004370"/>
    </source>
</evidence>